<keyword evidence="7" id="KW-0255">Endonuclease</keyword>
<evidence type="ECO:0000256" key="1">
    <source>
        <dbReference type="ARBA" id="ARBA00006594"/>
    </source>
</evidence>
<dbReference type="GO" id="GO:0009307">
    <property type="term" value="P:DNA restriction-modification system"/>
    <property type="evidence" value="ECO:0007669"/>
    <property type="project" value="InterPro"/>
</dbReference>
<dbReference type="InterPro" id="IPR007560">
    <property type="entry name" value="Restrct_endonuc_IV_Mrr"/>
</dbReference>
<keyword evidence="3" id="KW-0808">Transferase</keyword>
<keyword evidence="8" id="KW-1185">Reference proteome</keyword>
<dbReference type="InterPro" id="IPR002052">
    <property type="entry name" value="DNA_methylase_N6_adenine_CS"/>
</dbReference>
<dbReference type="SUPFAM" id="SSF53335">
    <property type="entry name" value="S-adenosyl-L-methionine-dependent methyltransferases"/>
    <property type="match status" value="1"/>
</dbReference>
<accession>A0A934K064</accession>
<reference evidence="7" key="1">
    <citation type="submission" date="2020-10" db="EMBL/GenBank/DDBJ databases">
        <title>Ca. Dormibacterota MAGs.</title>
        <authorList>
            <person name="Montgomery K."/>
        </authorList>
    </citation>
    <scope>NUCLEOTIDE SEQUENCE [LARGE SCALE GENOMIC DNA]</scope>
    <source>
        <strain evidence="7">SC8812_S17_10</strain>
    </source>
</reference>
<keyword evidence="7" id="KW-0540">Nuclease</keyword>
<sequence>MHRLAMLASNSVDLIYLDPPFFSNRYYEVIWGDESEVRSFEDRWEGGVNHYVEWLRDRVREMWRVLKPGGSIYLHCDWHASHYIRVMLDDTVGANRFQNEIIWHYRGGGVSRKRFGRRHDTIFYYTKGDEWTFNVDLIRTAYSRESMERLKYKARAFRGDRVYDAYAPNPLGKHPDDVLDIQPIMPSSKERLGYPTQKPERLLEVFVKASSMPGDVVLDPFAGCGTALVVAQSLDRRWIGIDISPTASNLMKRRLFKIGATDVKLVGMPTTVDDLRALKPFEFQNWVIDRINGIQSNRKSGDMGIDGWTFLIHDPVQIKQSERVGRNVVDNFETAIQRANRARGFIVAFSFSGGARGEVARIRSKGLDIRLLTVNDLLNRADWAMRLMGIPQGVPDLELAPMPKIDASRHSVDELIASDQAEAV</sequence>
<dbReference type="EMBL" id="JAEKNR010000005">
    <property type="protein sequence ID" value="MBJ7596534.1"/>
    <property type="molecule type" value="Genomic_DNA"/>
</dbReference>
<feature type="domain" description="DNA methylase N-4/N-6" evidence="5">
    <location>
        <begin position="12"/>
        <end position="251"/>
    </location>
</feature>
<evidence type="ECO:0000256" key="4">
    <source>
        <dbReference type="RuleBase" id="RU362026"/>
    </source>
</evidence>
<dbReference type="GO" id="GO:0003677">
    <property type="term" value="F:DNA binding"/>
    <property type="evidence" value="ECO:0007669"/>
    <property type="project" value="InterPro"/>
</dbReference>
<dbReference type="GO" id="GO:0004519">
    <property type="term" value="F:endonuclease activity"/>
    <property type="evidence" value="ECO:0007669"/>
    <property type="project" value="UniProtKB-KW"/>
</dbReference>
<dbReference type="InterPro" id="IPR029063">
    <property type="entry name" value="SAM-dependent_MTases_sf"/>
</dbReference>
<dbReference type="GO" id="GO:0032259">
    <property type="term" value="P:methylation"/>
    <property type="evidence" value="ECO:0007669"/>
    <property type="project" value="UniProtKB-KW"/>
</dbReference>
<dbReference type="CDD" id="cd02440">
    <property type="entry name" value="AdoMet_MTases"/>
    <property type="match status" value="1"/>
</dbReference>
<organism evidence="7 8">
    <name type="scientific">Candidatus Nephthysia bennettiae</name>
    <dbReference type="NCBI Taxonomy" id="3127016"/>
    <lineage>
        <taxon>Bacteria</taxon>
        <taxon>Bacillati</taxon>
        <taxon>Candidatus Dormiibacterota</taxon>
        <taxon>Candidatus Dormibacteria</taxon>
        <taxon>Candidatus Dormibacterales</taxon>
        <taxon>Candidatus Dormibacteraceae</taxon>
        <taxon>Candidatus Nephthysia</taxon>
    </lineage>
</organism>
<name>A0A934K064_9BACT</name>
<dbReference type="Proteomes" id="UP000612893">
    <property type="component" value="Unassembled WGS sequence"/>
</dbReference>
<evidence type="ECO:0000313" key="8">
    <source>
        <dbReference type="Proteomes" id="UP000612893"/>
    </source>
</evidence>
<dbReference type="PROSITE" id="PS00092">
    <property type="entry name" value="N6_MTASE"/>
    <property type="match status" value="1"/>
</dbReference>
<dbReference type="AlphaFoldDB" id="A0A934K064"/>
<protein>
    <recommendedName>
        <fullName evidence="4">Methyltransferase</fullName>
        <ecNumber evidence="4">2.1.1.-</ecNumber>
    </recommendedName>
</protein>
<evidence type="ECO:0000313" key="7">
    <source>
        <dbReference type="EMBL" id="MBJ7596534.1"/>
    </source>
</evidence>
<proteinExistence type="inferred from homology"/>
<evidence type="ECO:0000259" key="5">
    <source>
        <dbReference type="Pfam" id="PF01555"/>
    </source>
</evidence>
<dbReference type="Pfam" id="PF01555">
    <property type="entry name" value="N6_N4_Mtase"/>
    <property type="match status" value="1"/>
</dbReference>
<comment type="similarity">
    <text evidence="1 4">Belongs to the N(4)/N(6)-methyltransferase family.</text>
</comment>
<dbReference type="EC" id="2.1.1.-" evidence="4"/>
<gene>
    <name evidence="7" type="ORF">JF922_00375</name>
</gene>
<keyword evidence="2" id="KW-0489">Methyltransferase</keyword>
<comment type="caution">
    <text evidence="7">The sequence shown here is derived from an EMBL/GenBank/DDBJ whole genome shotgun (WGS) entry which is preliminary data.</text>
</comment>
<keyword evidence="7" id="KW-0378">Hydrolase</keyword>
<dbReference type="GO" id="GO:0008170">
    <property type="term" value="F:N-methyltransferase activity"/>
    <property type="evidence" value="ECO:0007669"/>
    <property type="project" value="InterPro"/>
</dbReference>
<dbReference type="InterPro" id="IPR001091">
    <property type="entry name" value="RM_Methyltransferase"/>
</dbReference>
<dbReference type="Gene3D" id="3.40.50.150">
    <property type="entry name" value="Vaccinia Virus protein VP39"/>
    <property type="match status" value="1"/>
</dbReference>
<evidence type="ECO:0000256" key="2">
    <source>
        <dbReference type="ARBA" id="ARBA00022603"/>
    </source>
</evidence>
<dbReference type="InterPro" id="IPR002941">
    <property type="entry name" value="DNA_methylase_N4/N6"/>
</dbReference>
<evidence type="ECO:0000256" key="3">
    <source>
        <dbReference type="ARBA" id="ARBA00022679"/>
    </source>
</evidence>
<evidence type="ECO:0000259" key="6">
    <source>
        <dbReference type="Pfam" id="PF04471"/>
    </source>
</evidence>
<dbReference type="Pfam" id="PF04471">
    <property type="entry name" value="Mrr_cat"/>
    <property type="match status" value="1"/>
</dbReference>
<dbReference type="PRINTS" id="PR00508">
    <property type="entry name" value="S21N4MTFRASE"/>
</dbReference>
<feature type="domain" description="Restriction endonuclease type IV Mrr" evidence="6">
    <location>
        <begin position="277"/>
        <end position="379"/>
    </location>
</feature>